<gene>
    <name evidence="4" type="ORF">BDV38DRAFT_282737</name>
</gene>
<keyword evidence="2" id="KW-0812">Transmembrane</keyword>
<keyword evidence="5" id="KW-1185">Reference proteome</keyword>
<dbReference type="GeneID" id="43644070"/>
<evidence type="ECO:0000256" key="3">
    <source>
        <dbReference type="SAM" id="SignalP"/>
    </source>
</evidence>
<keyword evidence="3" id="KW-0732">Signal</keyword>
<organism evidence="4 5">
    <name type="scientific">Aspergillus pseudotamarii</name>
    <dbReference type="NCBI Taxonomy" id="132259"/>
    <lineage>
        <taxon>Eukaryota</taxon>
        <taxon>Fungi</taxon>
        <taxon>Dikarya</taxon>
        <taxon>Ascomycota</taxon>
        <taxon>Pezizomycotina</taxon>
        <taxon>Eurotiomycetes</taxon>
        <taxon>Eurotiomycetidae</taxon>
        <taxon>Eurotiales</taxon>
        <taxon>Aspergillaceae</taxon>
        <taxon>Aspergillus</taxon>
        <taxon>Aspergillus subgen. Circumdati</taxon>
    </lineage>
</organism>
<keyword evidence="2" id="KW-0472">Membrane</keyword>
<evidence type="ECO:0000256" key="1">
    <source>
        <dbReference type="SAM" id="MobiDB-lite"/>
    </source>
</evidence>
<proteinExistence type="predicted"/>
<feature type="region of interest" description="Disordered" evidence="1">
    <location>
        <begin position="205"/>
        <end position="229"/>
    </location>
</feature>
<accession>A0A5N6SSZ2</accession>
<dbReference type="OrthoDB" id="5347452at2759"/>
<protein>
    <submittedName>
        <fullName evidence="4">Uncharacterized protein</fullName>
    </submittedName>
</protein>
<sequence>MYKTQWHHALVLVAGVQAMTLFTPRATGPSSIDLTPPSPMPTEPINHGFARRYKTWFGPASDCGYWGDSGIYGCDDNYACRFHSSHADYPGMMGCCPKGPAGPCNGFFSTCYGHHEILKTPSLLSSTDDFFVMFCTKDDSPYCLRWTWPEIGVSAFECTSFTLSETATINSLLTHTDVAGFGRTAVFVVSISWIEDAELVTRLNFKPPKPTSSQSSRSTATNMSKSSSGPSPILVGAVVGSVVGGLAALSASMIILWMLRKGRRFKDKIVLNEQSAARGVSHNLGPVEQACPHTKRNCDGLDGNSVQ</sequence>
<evidence type="ECO:0000256" key="2">
    <source>
        <dbReference type="SAM" id="Phobius"/>
    </source>
</evidence>
<reference evidence="4 5" key="1">
    <citation type="submission" date="2019-04" db="EMBL/GenBank/DDBJ databases">
        <title>Friends and foes A comparative genomics study of 23 Aspergillus species from section Flavi.</title>
        <authorList>
            <consortium name="DOE Joint Genome Institute"/>
            <person name="Kjaerbolling I."/>
            <person name="Vesth T."/>
            <person name="Frisvad J.C."/>
            <person name="Nybo J.L."/>
            <person name="Theobald S."/>
            <person name="Kildgaard S."/>
            <person name="Isbrandt T."/>
            <person name="Kuo A."/>
            <person name="Sato A."/>
            <person name="Lyhne E.K."/>
            <person name="Kogle M.E."/>
            <person name="Wiebenga A."/>
            <person name="Kun R.S."/>
            <person name="Lubbers R.J."/>
            <person name="Makela M.R."/>
            <person name="Barry K."/>
            <person name="Chovatia M."/>
            <person name="Clum A."/>
            <person name="Daum C."/>
            <person name="Haridas S."/>
            <person name="He G."/>
            <person name="LaButti K."/>
            <person name="Lipzen A."/>
            <person name="Mondo S."/>
            <person name="Riley R."/>
            <person name="Salamov A."/>
            <person name="Simmons B.A."/>
            <person name="Magnuson J.K."/>
            <person name="Henrissat B."/>
            <person name="Mortensen U.H."/>
            <person name="Larsen T.O."/>
            <person name="Devries R.P."/>
            <person name="Grigoriev I.V."/>
            <person name="Machida M."/>
            <person name="Baker S.E."/>
            <person name="Andersen M.R."/>
        </authorList>
    </citation>
    <scope>NUCLEOTIDE SEQUENCE [LARGE SCALE GENOMIC DNA]</scope>
    <source>
        <strain evidence="4 5">CBS 117625</strain>
    </source>
</reference>
<evidence type="ECO:0000313" key="5">
    <source>
        <dbReference type="Proteomes" id="UP000325672"/>
    </source>
</evidence>
<feature type="transmembrane region" description="Helical" evidence="2">
    <location>
        <begin position="233"/>
        <end position="259"/>
    </location>
</feature>
<feature type="compositionally biased region" description="Polar residues" evidence="1">
    <location>
        <begin position="211"/>
        <end position="229"/>
    </location>
</feature>
<evidence type="ECO:0000313" key="4">
    <source>
        <dbReference type="EMBL" id="KAE8137806.1"/>
    </source>
</evidence>
<keyword evidence="2" id="KW-1133">Transmembrane helix</keyword>
<dbReference type="AlphaFoldDB" id="A0A5N6SSZ2"/>
<dbReference type="Proteomes" id="UP000325672">
    <property type="component" value="Unassembled WGS sequence"/>
</dbReference>
<dbReference type="RefSeq" id="XP_031913869.1">
    <property type="nucleotide sequence ID" value="XM_032059860.1"/>
</dbReference>
<name>A0A5N6SSZ2_ASPPS</name>
<feature type="chain" id="PRO_5024878170" evidence="3">
    <location>
        <begin position="19"/>
        <end position="307"/>
    </location>
</feature>
<dbReference type="EMBL" id="ML743575">
    <property type="protein sequence ID" value="KAE8137806.1"/>
    <property type="molecule type" value="Genomic_DNA"/>
</dbReference>
<feature type="signal peptide" evidence="3">
    <location>
        <begin position="1"/>
        <end position="18"/>
    </location>
</feature>